<dbReference type="InterPro" id="IPR009057">
    <property type="entry name" value="Homeodomain-like_sf"/>
</dbReference>
<keyword evidence="5" id="KW-1185">Reference proteome</keyword>
<dbReference type="STRING" id="45067.Llan_2141"/>
<protein>
    <submittedName>
        <fullName evidence="4">TetR family transporter regulatory protein</fullName>
    </submittedName>
</protein>
<feature type="domain" description="HTH tetR-type" evidence="3">
    <location>
        <begin position="5"/>
        <end position="65"/>
    </location>
</feature>
<sequence>MKKTNVSSDEIVDAALSLAKKNSWEHVRLFDIAKQLKVSLDDIHHYFREKNELVSAFFDRADKAMLAMAGQPEIKELNTPERLHKLLMSWFQVLQANRSVARQMLGSQLEIGHIHVQFLALLRVSRTVQWWREAAQRSATYSHRAIEETGLTIIFLMTMTYWLCDNSKEAQNTSQFLQRKLARARCLKQFTKDLCHLGYSCGAVKDIKSKT</sequence>
<dbReference type="RefSeq" id="WP_028373107.1">
    <property type="nucleotide sequence ID" value="NZ_CAAAJD010000010.1"/>
</dbReference>
<evidence type="ECO:0000259" key="3">
    <source>
        <dbReference type="PROSITE" id="PS50977"/>
    </source>
</evidence>
<dbReference type="PROSITE" id="PS50977">
    <property type="entry name" value="HTH_TETR_2"/>
    <property type="match status" value="1"/>
</dbReference>
<dbReference type="AlphaFoldDB" id="A0A0W0VHW2"/>
<dbReference type="InterPro" id="IPR013718">
    <property type="entry name" value="COQ9_C"/>
</dbReference>
<accession>A0A0W0VHW2</accession>
<organism evidence="4 5">
    <name type="scientific">Legionella lansingensis</name>
    <dbReference type="NCBI Taxonomy" id="45067"/>
    <lineage>
        <taxon>Bacteria</taxon>
        <taxon>Pseudomonadati</taxon>
        <taxon>Pseudomonadota</taxon>
        <taxon>Gammaproteobacteria</taxon>
        <taxon>Legionellales</taxon>
        <taxon>Legionellaceae</taxon>
        <taxon>Legionella</taxon>
    </lineage>
</organism>
<dbReference type="OrthoDB" id="7375611at2"/>
<name>A0A0W0VHW2_9GAMM</name>
<dbReference type="Pfam" id="PF08511">
    <property type="entry name" value="COQ9"/>
    <property type="match status" value="1"/>
</dbReference>
<dbReference type="Pfam" id="PF00440">
    <property type="entry name" value="TetR_N"/>
    <property type="match status" value="1"/>
</dbReference>
<dbReference type="PATRIC" id="fig|45067.4.peg.2250"/>
<dbReference type="eggNOG" id="COG1309">
    <property type="taxonomic scope" value="Bacteria"/>
</dbReference>
<dbReference type="EMBL" id="LNYI01000053">
    <property type="protein sequence ID" value="KTD19289.1"/>
    <property type="molecule type" value="Genomic_DNA"/>
</dbReference>
<comment type="caution">
    <text evidence="4">The sequence shown here is derived from an EMBL/GenBank/DDBJ whole genome shotgun (WGS) entry which is preliminary data.</text>
</comment>
<keyword evidence="1 2" id="KW-0238">DNA-binding</keyword>
<feature type="DNA-binding region" description="H-T-H motif" evidence="2">
    <location>
        <begin position="28"/>
        <end position="47"/>
    </location>
</feature>
<evidence type="ECO:0000313" key="5">
    <source>
        <dbReference type="Proteomes" id="UP000054869"/>
    </source>
</evidence>
<evidence type="ECO:0000256" key="2">
    <source>
        <dbReference type="PROSITE-ProRule" id="PRU00335"/>
    </source>
</evidence>
<dbReference type="InterPro" id="IPR001647">
    <property type="entry name" value="HTH_TetR"/>
</dbReference>
<dbReference type="SUPFAM" id="SSF46689">
    <property type="entry name" value="Homeodomain-like"/>
    <property type="match status" value="1"/>
</dbReference>
<evidence type="ECO:0000256" key="1">
    <source>
        <dbReference type="ARBA" id="ARBA00023125"/>
    </source>
</evidence>
<gene>
    <name evidence="4" type="ORF">Llan_2141</name>
</gene>
<dbReference type="Gene3D" id="1.10.357.10">
    <property type="entry name" value="Tetracycline Repressor, domain 2"/>
    <property type="match status" value="1"/>
</dbReference>
<reference evidence="4 5" key="1">
    <citation type="submission" date="2015-11" db="EMBL/GenBank/DDBJ databases">
        <title>Genomic analysis of 38 Legionella species identifies large and diverse effector repertoires.</title>
        <authorList>
            <person name="Burstein D."/>
            <person name="Amaro F."/>
            <person name="Zusman T."/>
            <person name="Lifshitz Z."/>
            <person name="Cohen O."/>
            <person name="Gilbert J.A."/>
            <person name="Pupko T."/>
            <person name="Shuman H.A."/>
            <person name="Segal G."/>
        </authorList>
    </citation>
    <scope>NUCLEOTIDE SEQUENCE [LARGE SCALE GENOMIC DNA]</scope>
    <source>
        <strain evidence="4 5">ATCC 49751</strain>
    </source>
</reference>
<proteinExistence type="predicted"/>
<dbReference type="GO" id="GO:0003677">
    <property type="term" value="F:DNA binding"/>
    <property type="evidence" value="ECO:0007669"/>
    <property type="project" value="UniProtKB-UniRule"/>
</dbReference>
<evidence type="ECO:0000313" key="4">
    <source>
        <dbReference type="EMBL" id="KTD19289.1"/>
    </source>
</evidence>
<dbReference type="Proteomes" id="UP000054869">
    <property type="component" value="Unassembled WGS sequence"/>
</dbReference>